<sequence length="19" mass="2253">MNKVPKLAFLNKFKEANLF</sequence>
<accession>A0AAN8YJG8</accession>
<name>A0AAN8YJG8_SOLBU</name>
<gene>
    <name evidence="1" type="ORF">RDI58_008328</name>
</gene>
<dbReference type="EMBL" id="JBANQN010000003">
    <property type="protein sequence ID" value="KAK6794875.1"/>
    <property type="molecule type" value="Genomic_DNA"/>
</dbReference>
<keyword evidence="2" id="KW-1185">Reference proteome</keyword>
<dbReference type="AlphaFoldDB" id="A0AAN8YJG8"/>
<proteinExistence type="predicted"/>
<protein>
    <submittedName>
        <fullName evidence="1">Uncharacterized protein</fullName>
    </submittedName>
</protein>
<dbReference type="Proteomes" id="UP001371456">
    <property type="component" value="Unassembled WGS sequence"/>
</dbReference>
<reference evidence="1 2" key="1">
    <citation type="submission" date="2024-02" db="EMBL/GenBank/DDBJ databases">
        <title>de novo genome assembly of Solanum bulbocastanum strain 11H21.</title>
        <authorList>
            <person name="Hosaka A.J."/>
        </authorList>
    </citation>
    <scope>NUCLEOTIDE SEQUENCE [LARGE SCALE GENOMIC DNA]</scope>
    <source>
        <tissue evidence="1">Young leaves</tissue>
    </source>
</reference>
<comment type="caution">
    <text evidence="1">The sequence shown here is derived from an EMBL/GenBank/DDBJ whole genome shotgun (WGS) entry which is preliminary data.</text>
</comment>
<evidence type="ECO:0000313" key="2">
    <source>
        <dbReference type="Proteomes" id="UP001371456"/>
    </source>
</evidence>
<evidence type="ECO:0000313" key="1">
    <source>
        <dbReference type="EMBL" id="KAK6794875.1"/>
    </source>
</evidence>
<organism evidence="1 2">
    <name type="scientific">Solanum bulbocastanum</name>
    <name type="common">Wild potato</name>
    <dbReference type="NCBI Taxonomy" id="147425"/>
    <lineage>
        <taxon>Eukaryota</taxon>
        <taxon>Viridiplantae</taxon>
        <taxon>Streptophyta</taxon>
        <taxon>Embryophyta</taxon>
        <taxon>Tracheophyta</taxon>
        <taxon>Spermatophyta</taxon>
        <taxon>Magnoliopsida</taxon>
        <taxon>eudicotyledons</taxon>
        <taxon>Gunneridae</taxon>
        <taxon>Pentapetalae</taxon>
        <taxon>asterids</taxon>
        <taxon>lamiids</taxon>
        <taxon>Solanales</taxon>
        <taxon>Solanaceae</taxon>
        <taxon>Solanoideae</taxon>
        <taxon>Solaneae</taxon>
        <taxon>Solanum</taxon>
    </lineage>
</organism>